<comment type="function">
    <text evidence="10">Phosphorylase is an important allosteric enzyme in carbohydrate metabolism. Enzymes from different sources differ in their regulatory mechanisms and in their natural substrates. However, all known phosphorylases share catalytic and structural properties.</text>
</comment>
<evidence type="ECO:0000256" key="9">
    <source>
        <dbReference type="ARBA" id="ARBA00023277"/>
    </source>
</evidence>
<protein>
    <recommendedName>
        <fullName evidence="4">glycogen phosphorylase</fullName>
        <ecNumber evidence="4">2.4.1.1</ecNumber>
    </recommendedName>
</protein>
<keyword evidence="5" id="KW-0021">Allosteric enzyme</keyword>
<keyword evidence="15" id="KW-1185">Reference proteome</keyword>
<dbReference type="Pfam" id="PF00343">
    <property type="entry name" value="Phosphorylase"/>
    <property type="match status" value="1"/>
</dbReference>
<evidence type="ECO:0000313" key="15">
    <source>
        <dbReference type="Proteomes" id="UP001151081"/>
    </source>
</evidence>
<evidence type="ECO:0000256" key="2">
    <source>
        <dbReference type="ARBA" id="ARBA00001933"/>
    </source>
</evidence>
<keyword evidence="6" id="KW-0328">Glycosyltransferase</keyword>
<comment type="catalytic activity">
    <reaction evidence="1">
        <text>[(1-&gt;4)-alpha-D-glucosyl](n) + phosphate = [(1-&gt;4)-alpha-D-glucosyl](n-1) + alpha-D-glucose 1-phosphate</text>
        <dbReference type="Rhea" id="RHEA:41732"/>
        <dbReference type="Rhea" id="RHEA-COMP:9584"/>
        <dbReference type="Rhea" id="RHEA-COMP:9586"/>
        <dbReference type="ChEBI" id="CHEBI:15444"/>
        <dbReference type="ChEBI" id="CHEBI:43474"/>
        <dbReference type="ChEBI" id="CHEBI:58601"/>
        <dbReference type="EC" id="2.4.1.1"/>
    </reaction>
</comment>
<dbReference type="AlphaFoldDB" id="A0A9X4ATF2"/>
<dbReference type="Proteomes" id="UP001151081">
    <property type="component" value="Unassembled WGS sequence"/>
</dbReference>
<feature type="domain" description="DUF3417" evidence="12">
    <location>
        <begin position="13"/>
        <end position="123"/>
    </location>
</feature>
<evidence type="ECO:0000256" key="10">
    <source>
        <dbReference type="ARBA" id="ARBA00025174"/>
    </source>
</evidence>
<dbReference type="GO" id="GO:0030170">
    <property type="term" value="F:pyridoxal phosphate binding"/>
    <property type="evidence" value="ECO:0007669"/>
    <property type="project" value="InterPro"/>
</dbReference>
<evidence type="ECO:0000256" key="6">
    <source>
        <dbReference type="ARBA" id="ARBA00022676"/>
    </source>
</evidence>
<comment type="cofactor">
    <cofactor evidence="2">
        <name>pyridoxal 5'-phosphate</name>
        <dbReference type="ChEBI" id="CHEBI:597326"/>
    </cofactor>
</comment>
<name>A0A9X4ATF2_9BACT</name>
<dbReference type="InterPro" id="IPR052182">
    <property type="entry name" value="Glycogen/Maltodextrin_Phosph"/>
</dbReference>
<dbReference type="EMBL" id="JAGTJJ010000001">
    <property type="protein sequence ID" value="MDC3978959.1"/>
    <property type="molecule type" value="Genomic_DNA"/>
</dbReference>
<reference evidence="14 15" key="1">
    <citation type="submission" date="2021-04" db="EMBL/GenBank/DDBJ databases">
        <title>Genome analysis of Polyangium sp.</title>
        <authorList>
            <person name="Li Y."/>
            <person name="Wang J."/>
        </authorList>
    </citation>
    <scope>NUCLEOTIDE SEQUENCE [LARGE SCALE GENOMIC DNA]</scope>
    <source>
        <strain evidence="14 15">SDU14</strain>
    </source>
</reference>
<dbReference type="PANTHER" id="PTHR42655:SF1">
    <property type="entry name" value="GLYCOGEN PHOSPHORYLASE"/>
    <property type="match status" value="1"/>
</dbReference>
<dbReference type="Gene3D" id="3.40.50.2000">
    <property type="entry name" value="Glycogen Phosphorylase B"/>
    <property type="match status" value="3"/>
</dbReference>
<dbReference type="PIRSF" id="PIRSF000460">
    <property type="entry name" value="Pprylas_GlgP"/>
    <property type="match status" value="1"/>
</dbReference>
<evidence type="ECO:0000256" key="5">
    <source>
        <dbReference type="ARBA" id="ARBA00022533"/>
    </source>
</evidence>
<proteinExistence type="inferred from homology"/>
<feature type="modified residue" description="N6-(pyridoxal phosphate)lysine" evidence="11">
    <location>
        <position position="614"/>
    </location>
</feature>
<evidence type="ECO:0000256" key="8">
    <source>
        <dbReference type="ARBA" id="ARBA00022898"/>
    </source>
</evidence>
<dbReference type="InterPro" id="IPR011834">
    <property type="entry name" value="Agluc_phsphrylas"/>
</dbReference>
<evidence type="ECO:0000313" key="14">
    <source>
        <dbReference type="EMBL" id="MDC3982130.1"/>
    </source>
</evidence>
<keyword evidence="9" id="KW-0119">Carbohydrate metabolism</keyword>
<dbReference type="SUPFAM" id="SSF53756">
    <property type="entry name" value="UDP-Glycosyltransferase/glycogen phosphorylase"/>
    <property type="match status" value="1"/>
</dbReference>
<dbReference type="Pfam" id="PF11897">
    <property type="entry name" value="DUF3417"/>
    <property type="match status" value="1"/>
</dbReference>
<dbReference type="EMBL" id="JAGTJJ010000006">
    <property type="protein sequence ID" value="MDC3982130.1"/>
    <property type="molecule type" value="Genomic_DNA"/>
</dbReference>
<dbReference type="EC" id="2.4.1.1" evidence="4"/>
<evidence type="ECO:0000313" key="13">
    <source>
        <dbReference type="EMBL" id="MDC3978959.1"/>
    </source>
</evidence>
<organism evidence="14 15">
    <name type="scientific">Polyangium jinanense</name>
    <dbReference type="NCBI Taxonomy" id="2829994"/>
    <lineage>
        <taxon>Bacteria</taxon>
        <taxon>Pseudomonadati</taxon>
        <taxon>Myxococcota</taxon>
        <taxon>Polyangia</taxon>
        <taxon>Polyangiales</taxon>
        <taxon>Polyangiaceae</taxon>
        <taxon>Polyangium</taxon>
    </lineage>
</organism>
<comment type="caution">
    <text evidence="14">The sequence shown here is derived from an EMBL/GenBank/DDBJ whole genome shotgun (WGS) entry which is preliminary data.</text>
</comment>
<evidence type="ECO:0000256" key="4">
    <source>
        <dbReference type="ARBA" id="ARBA00012591"/>
    </source>
</evidence>
<evidence type="ECO:0000256" key="11">
    <source>
        <dbReference type="PIRSR" id="PIRSR000460-1"/>
    </source>
</evidence>
<dbReference type="GO" id="GO:0005975">
    <property type="term" value="P:carbohydrate metabolic process"/>
    <property type="evidence" value="ECO:0007669"/>
    <property type="project" value="InterPro"/>
</dbReference>
<dbReference type="GO" id="GO:0008184">
    <property type="term" value="F:glycogen phosphorylase activity"/>
    <property type="evidence" value="ECO:0007669"/>
    <property type="project" value="InterPro"/>
</dbReference>
<dbReference type="PANTHER" id="PTHR42655">
    <property type="entry name" value="GLYCOGEN PHOSPHORYLASE"/>
    <property type="match status" value="1"/>
</dbReference>
<dbReference type="InterPro" id="IPR024517">
    <property type="entry name" value="Glycogen_phosphorylase_DUF3417"/>
</dbReference>
<evidence type="ECO:0000259" key="12">
    <source>
        <dbReference type="Pfam" id="PF11897"/>
    </source>
</evidence>
<dbReference type="InterPro" id="IPR000811">
    <property type="entry name" value="Glyco_trans_35"/>
</dbReference>
<dbReference type="PROSITE" id="PS00102">
    <property type="entry name" value="PHOSPHORYLASE"/>
    <property type="match status" value="1"/>
</dbReference>
<evidence type="ECO:0000256" key="1">
    <source>
        <dbReference type="ARBA" id="ARBA00001275"/>
    </source>
</evidence>
<evidence type="ECO:0000256" key="7">
    <source>
        <dbReference type="ARBA" id="ARBA00022679"/>
    </source>
</evidence>
<accession>A0A9X4ATF2</accession>
<sequence>MFTVHRYQIFPTIPPELAPLVTIAQNLWWTWTPAARELYGRVDAELYERVAHNPILLLKLASQRRLDELARDDGYLRALSAVERSLGDYLDRSTWFDRKYGKNAASRGTMAYFSMEFGIHECLPVYSGGLGVLAGDHLKSASDLGLPLVGVGIAFSQGYFRQSLDIEGWQNERYPPNDWHDLPVSPVNDEKGRRVVTSVELPARAGAGRREVKLQAWRAQVGRVPLYLLDADIPENPPEDRALTNTLYGGDRAHRICQEVLLGVGGVRLLSAIGQEPRVCHMNEGHSAFLALERVRQLMGRTGAPFVAASEAAAAGHVFTTHTPVPAGNDAFAHDLALPYLKVLGEGLGLGAEEAMRLGRVEPDRPGSEFSMPVLAIRMADRYNGVSMLHGREARAMWSVLWPGLPVDEVPIGSVTNGVHVPTWLDGELALLYASYLGADFLERAAEPGVWAKIAEIPDEVLWAAHGRRKERLVKQIRARLAAISAQKGRAEDPARIERLLDPKALTIGFARRFATYKRGTLLLRDAARLARILHEPHRPVQLVFSGKAHPQDWGGKELIRDIVRAGMAEPFRGRIVFVEDYDMGVARTLVAGVDVWLNTPRRPLEASGTSGMKAGLNGVLNASILDGWWPEGYAGDNGFSIGRGEEYADTGHGDHVEAQALYRLLEEDIVPLYYERDASGLPRSWIARMKRSITTIGPAFNTTRMVREYAERYYEPALARHRRLTEDGLLAARAACEWKARVRAAWGSVRVDSVAQLGPSRLPSGEPLRVAAEIHLGALSPSDVVVELYYGRPGPNGSLRGAEAAPMRHAADLGGGRHRFEGEIPTDESGEHAFGVRVIPAHESLPDRYAARLVRWH</sequence>
<evidence type="ECO:0000256" key="3">
    <source>
        <dbReference type="ARBA" id="ARBA00006047"/>
    </source>
</evidence>
<dbReference type="NCBIfam" id="TIGR02094">
    <property type="entry name" value="more_P_ylases"/>
    <property type="match status" value="1"/>
</dbReference>
<keyword evidence="7" id="KW-0808">Transferase</keyword>
<keyword evidence="8 11" id="KW-0663">Pyridoxal phosphate</keyword>
<dbReference type="RefSeq" id="WP_272418644.1">
    <property type="nucleotide sequence ID" value="NZ_JAGTJJ010000001.1"/>
</dbReference>
<dbReference type="InterPro" id="IPR035090">
    <property type="entry name" value="Pyridoxal_P_attach_site"/>
</dbReference>
<gene>
    <name evidence="14" type="primary">glgP</name>
    <name evidence="13" type="ORF">KEG57_00520</name>
    <name evidence="14" type="ORF">KEG57_16550</name>
</gene>
<comment type="similarity">
    <text evidence="3">Belongs to the glycogen phosphorylase family.</text>
</comment>